<dbReference type="GO" id="GO:0032784">
    <property type="term" value="P:regulation of DNA-templated transcription elongation"/>
    <property type="evidence" value="ECO:0007669"/>
    <property type="project" value="InterPro"/>
</dbReference>
<protein>
    <recommendedName>
        <fullName evidence="2">Transcription elongation factor GreA</fullName>
    </recommendedName>
    <alternativeName>
        <fullName evidence="6">Transcript cleavage factor GreA</fullName>
    </alternativeName>
</protein>
<dbReference type="InterPro" id="IPR023459">
    <property type="entry name" value="Tscrpt_elong_fac_GreA/B_fam"/>
</dbReference>
<keyword evidence="5" id="KW-0804">Transcription</keyword>
<dbReference type="Pfam" id="PF01272">
    <property type="entry name" value="GreA_GreB"/>
    <property type="match status" value="1"/>
</dbReference>
<dbReference type="InterPro" id="IPR018151">
    <property type="entry name" value="TF_GreA/GreB_CS"/>
</dbReference>
<reference evidence="9 10" key="1">
    <citation type="journal article" date="2021" name="Elife">
        <title>Chloroplast acquisition without the gene transfer in kleptoplastic sea slugs, Plakobranchus ocellatus.</title>
        <authorList>
            <person name="Maeda T."/>
            <person name="Takahashi S."/>
            <person name="Yoshida T."/>
            <person name="Shimamura S."/>
            <person name="Takaki Y."/>
            <person name="Nagai Y."/>
            <person name="Toyoda A."/>
            <person name="Suzuki Y."/>
            <person name="Arimoto A."/>
            <person name="Ishii H."/>
            <person name="Satoh N."/>
            <person name="Nishiyama T."/>
            <person name="Hasebe M."/>
            <person name="Maruyama T."/>
            <person name="Minagawa J."/>
            <person name="Obokata J."/>
            <person name="Shigenobu S."/>
        </authorList>
    </citation>
    <scope>NUCLEOTIDE SEQUENCE [LARGE SCALE GENOMIC DNA]</scope>
</reference>
<dbReference type="PROSITE" id="PS00829">
    <property type="entry name" value="GREAB_1"/>
    <property type="match status" value="1"/>
</dbReference>
<dbReference type="SUPFAM" id="SSF54534">
    <property type="entry name" value="FKBP-like"/>
    <property type="match status" value="1"/>
</dbReference>
<keyword evidence="10" id="KW-1185">Reference proteome</keyword>
<keyword evidence="9" id="KW-0251">Elongation factor</keyword>
<dbReference type="InterPro" id="IPR022691">
    <property type="entry name" value="Tscrpt_elong_fac_GreA/B_N"/>
</dbReference>
<comment type="caution">
    <text evidence="9">The sequence shown here is derived from an EMBL/GenBank/DDBJ whole genome shotgun (WGS) entry which is preliminary data.</text>
</comment>
<evidence type="ECO:0000259" key="7">
    <source>
        <dbReference type="Pfam" id="PF01272"/>
    </source>
</evidence>
<dbReference type="Proteomes" id="UP000762676">
    <property type="component" value="Unassembled WGS sequence"/>
</dbReference>
<evidence type="ECO:0000256" key="6">
    <source>
        <dbReference type="ARBA" id="ARBA00030776"/>
    </source>
</evidence>
<dbReference type="InterPro" id="IPR028624">
    <property type="entry name" value="Tscrpt_elong_fac_GreA/B"/>
</dbReference>
<dbReference type="Gene3D" id="3.10.50.30">
    <property type="entry name" value="Transcription elongation factor, GreA/GreB, C-terminal domain"/>
    <property type="match status" value="1"/>
</dbReference>
<dbReference type="PANTHER" id="PTHR30437">
    <property type="entry name" value="TRANSCRIPTION ELONGATION FACTOR GREA"/>
    <property type="match status" value="1"/>
</dbReference>
<evidence type="ECO:0000259" key="8">
    <source>
        <dbReference type="Pfam" id="PF03449"/>
    </source>
</evidence>
<sequence>MSRYRPPRKPGSFYITPEGYTKLKDELDYLWRTQRPQVTQAVSEAAALGDRSENAEYIYGKKLLREIDSRVRFLRKRLDQLTVVTTLPEDTSRVYFGARVTVEDEDGVETTWRIVGPDEFDLKSGLLSMDSPLARALMGKTIDDEIVIRVDDKETYYCVTQISYQES</sequence>
<dbReference type="FunFam" id="3.10.50.30:FF:000001">
    <property type="entry name" value="Transcription elongation factor GreA"/>
    <property type="match status" value="1"/>
</dbReference>
<name>A0AAV4IA62_9GAST</name>
<dbReference type="NCBIfam" id="NF002506">
    <property type="entry name" value="PRK01885.1"/>
    <property type="match status" value="1"/>
</dbReference>
<dbReference type="GO" id="GO:0006354">
    <property type="term" value="P:DNA-templated transcription elongation"/>
    <property type="evidence" value="ECO:0007669"/>
    <property type="project" value="TreeGrafter"/>
</dbReference>
<evidence type="ECO:0000313" key="10">
    <source>
        <dbReference type="Proteomes" id="UP000762676"/>
    </source>
</evidence>
<feature type="domain" description="Transcription elongation factor GreA/GreB C-terminal" evidence="7">
    <location>
        <begin position="91"/>
        <end position="164"/>
    </location>
</feature>
<comment type="similarity">
    <text evidence="1">Belongs to the GreA/GreB family.</text>
</comment>
<dbReference type="GO" id="GO:0003677">
    <property type="term" value="F:DNA binding"/>
    <property type="evidence" value="ECO:0007669"/>
    <property type="project" value="UniProtKB-KW"/>
</dbReference>
<dbReference type="InterPro" id="IPR001437">
    <property type="entry name" value="Tscrpt_elong_fac_GreA/B_C"/>
</dbReference>
<accession>A0AAV4IA62</accession>
<gene>
    <name evidence="9" type="ORF">ElyMa_001202700</name>
</gene>
<keyword evidence="3" id="KW-0805">Transcription regulation</keyword>
<evidence type="ECO:0000256" key="3">
    <source>
        <dbReference type="ARBA" id="ARBA00023015"/>
    </source>
</evidence>
<dbReference type="PANTHER" id="PTHR30437:SF6">
    <property type="entry name" value="TRANSCRIPTION ELONGATION FACTOR GREB"/>
    <property type="match status" value="1"/>
</dbReference>
<evidence type="ECO:0000256" key="2">
    <source>
        <dbReference type="ARBA" id="ARBA00013729"/>
    </source>
</evidence>
<proteinExistence type="inferred from homology"/>
<evidence type="ECO:0000256" key="4">
    <source>
        <dbReference type="ARBA" id="ARBA00023125"/>
    </source>
</evidence>
<keyword evidence="9" id="KW-0648">Protein biosynthesis</keyword>
<dbReference type="GO" id="GO:0003746">
    <property type="term" value="F:translation elongation factor activity"/>
    <property type="evidence" value="ECO:0007669"/>
    <property type="project" value="UniProtKB-KW"/>
</dbReference>
<dbReference type="NCBIfam" id="TIGR01461">
    <property type="entry name" value="greB"/>
    <property type="match status" value="1"/>
</dbReference>
<dbReference type="PIRSF" id="PIRSF006092">
    <property type="entry name" value="GreA_GreB"/>
    <property type="match status" value="1"/>
</dbReference>
<dbReference type="AlphaFoldDB" id="A0AAV4IA62"/>
<organism evidence="9 10">
    <name type="scientific">Elysia marginata</name>
    <dbReference type="NCBI Taxonomy" id="1093978"/>
    <lineage>
        <taxon>Eukaryota</taxon>
        <taxon>Metazoa</taxon>
        <taxon>Spiralia</taxon>
        <taxon>Lophotrochozoa</taxon>
        <taxon>Mollusca</taxon>
        <taxon>Gastropoda</taxon>
        <taxon>Heterobranchia</taxon>
        <taxon>Euthyneura</taxon>
        <taxon>Panpulmonata</taxon>
        <taxon>Sacoglossa</taxon>
        <taxon>Placobranchoidea</taxon>
        <taxon>Plakobranchidae</taxon>
        <taxon>Elysia</taxon>
    </lineage>
</organism>
<feature type="domain" description="Transcription elongation factor GreA/GreB N-terminal" evidence="8">
    <location>
        <begin position="14"/>
        <end position="83"/>
    </location>
</feature>
<dbReference type="InterPro" id="IPR006358">
    <property type="entry name" value="Tscrpt_elong_fac_GreB"/>
</dbReference>
<dbReference type="EMBL" id="BMAT01002371">
    <property type="protein sequence ID" value="GFS05556.1"/>
    <property type="molecule type" value="Genomic_DNA"/>
</dbReference>
<dbReference type="InterPro" id="IPR036953">
    <property type="entry name" value="GreA/GreB_C_sf"/>
</dbReference>
<dbReference type="InterPro" id="IPR036805">
    <property type="entry name" value="Tscrpt_elong_fac_GreA/B_N_sf"/>
</dbReference>
<evidence type="ECO:0000256" key="5">
    <source>
        <dbReference type="ARBA" id="ARBA00023163"/>
    </source>
</evidence>
<dbReference type="Pfam" id="PF03449">
    <property type="entry name" value="GreA_GreB_N"/>
    <property type="match status" value="1"/>
</dbReference>
<dbReference type="HAMAP" id="MF_00105">
    <property type="entry name" value="GreA_GreB"/>
    <property type="match status" value="1"/>
</dbReference>
<evidence type="ECO:0000313" key="9">
    <source>
        <dbReference type="EMBL" id="GFS05556.1"/>
    </source>
</evidence>
<evidence type="ECO:0000256" key="1">
    <source>
        <dbReference type="ARBA" id="ARBA00008213"/>
    </source>
</evidence>
<dbReference type="Gene3D" id="1.10.287.180">
    <property type="entry name" value="Transcription elongation factor, GreA/GreB, N-terminal domain"/>
    <property type="match status" value="1"/>
</dbReference>
<keyword evidence="4" id="KW-0238">DNA-binding</keyword>
<dbReference type="HAMAP" id="MF_00930">
    <property type="entry name" value="GreB"/>
    <property type="match status" value="1"/>
</dbReference>
<dbReference type="GO" id="GO:0070063">
    <property type="term" value="F:RNA polymerase binding"/>
    <property type="evidence" value="ECO:0007669"/>
    <property type="project" value="InterPro"/>
</dbReference>
<dbReference type="SUPFAM" id="SSF46557">
    <property type="entry name" value="GreA transcript cleavage protein, N-terminal domain"/>
    <property type="match status" value="1"/>
</dbReference>
<dbReference type="FunFam" id="1.10.287.180:FF:000001">
    <property type="entry name" value="Transcription elongation factor GreA"/>
    <property type="match status" value="1"/>
</dbReference>